<keyword evidence="4" id="KW-0472">Membrane</keyword>
<organism evidence="7 8">
    <name type="scientific">Lupinus albus</name>
    <name type="common">White lupine</name>
    <name type="synonym">Lupinus termis</name>
    <dbReference type="NCBI Taxonomy" id="3870"/>
    <lineage>
        <taxon>Eukaryota</taxon>
        <taxon>Viridiplantae</taxon>
        <taxon>Streptophyta</taxon>
        <taxon>Embryophyta</taxon>
        <taxon>Tracheophyta</taxon>
        <taxon>Spermatophyta</taxon>
        <taxon>Magnoliopsida</taxon>
        <taxon>eudicotyledons</taxon>
        <taxon>Gunneridae</taxon>
        <taxon>Pentapetalae</taxon>
        <taxon>rosids</taxon>
        <taxon>fabids</taxon>
        <taxon>Fabales</taxon>
        <taxon>Fabaceae</taxon>
        <taxon>Papilionoideae</taxon>
        <taxon>50 kb inversion clade</taxon>
        <taxon>genistoids sensu lato</taxon>
        <taxon>core genistoids</taxon>
        <taxon>Genisteae</taxon>
        <taxon>Lupinus</taxon>
    </lineage>
</organism>
<dbReference type="PANTHER" id="PTHR45651">
    <property type="entry name" value="CYCLIC NUCLEOTIDE-GATED ION CHANNEL 15-RELATED-RELATED"/>
    <property type="match status" value="1"/>
</dbReference>
<keyword evidence="5" id="KW-0813">Transport</keyword>
<sequence length="124" mass="14669">MRTIFDCFYLLRISFQFRTAFIAPSSRVFGRGELVIDPAEIAKRYLQRYFMVDFISVLPLPQLIVWKYLRRTRHTEVLATKTALLRVVILQYFPRFARFIPLASEVNKTAGVFLKMHWSVPHTI</sequence>
<gene>
    <name evidence="7" type="ORF">Lalb_Chr00c36g0408931</name>
</gene>
<evidence type="ECO:0000256" key="1">
    <source>
        <dbReference type="ARBA" id="ARBA00004141"/>
    </source>
</evidence>
<keyword evidence="2" id="KW-0812">Transmembrane</keyword>
<comment type="subcellular location">
    <subcellularLocation>
        <location evidence="1">Membrane</location>
        <topology evidence="1">Multi-pass membrane protein</topology>
    </subcellularLocation>
</comment>
<dbReference type="GO" id="GO:0034220">
    <property type="term" value="P:monoatomic ion transmembrane transport"/>
    <property type="evidence" value="ECO:0007669"/>
    <property type="project" value="UniProtKB-KW"/>
</dbReference>
<evidence type="ECO:0000256" key="5">
    <source>
        <dbReference type="ARBA" id="ARBA00023303"/>
    </source>
</evidence>
<evidence type="ECO:0000256" key="3">
    <source>
        <dbReference type="ARBA" id="ARBA00022989"/>
    </source>
</evidence>
<name>A0A6A4MVF3_LUPAL</name>
<dbReference type="SUPFAM" id="SSF81324">
    <property type="entry name" value="Voltage-gated potassium channels"/>
    <property type="match status" value="1"/>
</dbReference>
<proteinExistence type="predicted"/>
<dbReference type="GO" id="GO:0016020">
    <property type="term" value="C:membrane"/>
    <property type="evidence" value="ECO:0007669"/>
    <property type="project" value="UniProtKB-SubCell"/>
</dbReference>
<feature type="domain" description="Ion transport" evidence="6">
    <location>
        <begin position="2"/>
        <end position="108"/>
    </location>
</feature>
<dbReference type="Pfam" id="PF00520">
    <property type="entry name" value="Ion_trans"/>
    <property type="match status" value="1"/>
</dbReference>
<dbReference type="OrthoDB" id="421226at2759"/>
<evidence type="ECO:0000256" key="2">
    <source>
        <dbReference type="ARBA" id="ARBA00022692"/>
    </source>
</evidence>
<dbReference type="PANTHER" id="PTHR45651:SF52">
    <property type="entry name" value="CYCLIC NUCLEOTIDE-GATED ION CHANNEL 5-RELATED"/>
    <property type="match status" value="1"/>
</dbReference>
<evidence type="ECO:0000259" key="6">
    <source>
        <dbReference type="Pfam" id="PF00520"/>
    </source>
</evidence>
<evidence type="ECO:0000313" key="7">
    <source>
        <dbReference type="EMBL" id="KAE9584205.1"/>
    </source>
</evidence>
<reference evidence="8" key="1">
    <citation type="journal article" date="2020" name="Nat. Commun.">
        <title>Genome sequence of the cluster root forming white lupin.</title>
        <authorList>
            <person name="Hufnagel B."/>
            <person name="Marques A."/>
            <person name="Soriano A."/>
            <person name="Marques L."/>
            <person name="Divol F."/>
            <person name="Doumas P."/>
            <person name="Sallet E."/>
            <person name="Mancinotti D."/>
            <person name="Carrere S."/>
            <person name="Marande W."/>
            <person name="Arribat S."/>
            <person name="Keller J."/>
            <person name="Huneau C."/>
            <person name="Blein T."/>
            <person name="Aime D."/>
            <person name="Laguerre M."/>
            <person name="Taylor J."/>
            <person name="Schubert V."/>
            <person name="Nelson M."/>
            <person name="Geu-Flores F."/>
            <person name="Crespi M."/>
            <person name="Gallardo-Guerrero K."/>
            <person name="Delaux P.-M."/>
            <person name="Salse J."/>
            <person name="Berges H."/>
            <person name="Guyot R."/>
            <person name="Gouzy J."/>
            <person name="Peret B."/>
        </authorList>
    </citation>
    <scope>NUCLEOTIDE SEQUENCE [LARGE SCALE GENOMIC DNA]</scope>
    <source>
        <strain evidence="8">cv. Amiga</strain>
    </source>
</reference>
<dbReference type="EMBL" id="WOCE01000061">
    <property type="protein sequence ID" value="KAE9584205.1"/>
    <property type="molecule type" value="Genomic_DNA"/>
</dbReference>
<dbReference type="InterPro" id="IPR005821">
    <property type="entry name" value="Ion_trans_dom"/>
</dbReference>
<keyword evidence="3" id="KW-1133">Transmembrane helix</keyword>
<protein>
    <submittedName>
        <fullName evidence="7">Putative Ion transport domain-containing protein</fullName>
    </submittedName>
</protein>
<accession>A0A6A4MVF3</accession>
<comment type="caution">
    <text evidence="7">The sequence shown here is derived from an EMBL/GenBank/DDBJ whole genome shotgun (WGS) entry which is preliminary data.</text>
</comment>
<dbReference type="Proteomes" id="UP000447434">
    <property type="component" value="Unassembled WGS sequence"/>
</dbReference>
<keyword evidence="5" id="KW-0406">Ion transport</keyword>
<keyword evidence="5" id="KW-0407">Ion channel</keyword>
<keyword evidence="8" id="KW-1185">Reference proteome</keyword>
<evidence type="ECO:0000256" key="4">
    <source>
        <dbReference type="ARBA" id="ARBA00023136"/>
    </source>
</evidence>
<evidence type="ECO:0000313" key="8">
    <source>
        <dbReference type="Proteomes" id="UP000447434"/>
    </source>
</evidence>
<dbReference type="AlphaFoldDB" id="A0A6A4MVF3"/>